<dbReference type="InterPro" id="IPR036661">
    <property type="entry name" value="Luciferase-like_sf"/>
</dbReference>
<protein>
    <recommendedName>
        <fullName evidence="1">Luciferase-like domain-containing protein</fullName>
    </recommendedName>
</protein>
<dbReference type="EMBL" id="BARS01019849">
    <property type="protein sequence ID" value="GAF95449.1"/>
    <property type="molecule type" value="Genomic_DNA"/>
</dbReference>
<comment type="caution">
    <text evidence="2">The sequence shown here is derived from an EMBL/GenBank/DDBJ whole genome shotgun (WGS) entry which is preliminary data.</text>
</comment>
<reference evidence="2" key="1">
    <citation type="journal article" date="2014" name="Front. Microbiol.">
        <title>High frequency of phylogenetically diverse reductive dehalogenase-homologous genes in deep subseafloor sedimentary metagenomes.</title>
        <authorList>
            <person name="Kawai M."/>
            <person name="Futagami T."/>
            <person name="Toyoda A."/>
            <person name="Takaki Y."/>
            <person name="Nishi S."/>
            <person name="Hori S."/>
            <person name="Arai W."/>
            <person name="Tsubouchi T."/>
            <person name="Morono Y."/>
            <person name="Uchiyama I."/>
            <person name="Ito T."/>
            <person name="Fujiyama A."/>
            <person name="Inagaki F."/>
            <person name="Takami H."/>
        </authorList>
    </citation>
    <scope>NUCLEOTIDE SEQUENCE</scope>
    <source>
        <strain evidence="2">Expedition CK06-06</strain>
    </source>
</reference>
<dbReference type="PANTHER" id="PTHR43244:SF2">
    <property type="entry name" value="CONSERVED HYPOTHETICAL ALANINE AND PROLINE-RICH PROTEIN"/>
    <property type="match status" value="1"/>
</dbReference>
<name>X0TQF1_9ZZZZ</name>
<proteinExistence type="predicted"/>
<feature type="domain" description="Luciferase-like" evidence="1">
    <location>
        <begin position="11"/>
        <end position="140"/>
    </location>
</feature>
<dbReference type="GO" id="GO:0016705">
    <property type="term" value="F:oxidoreductase activity, acting on paired donors, with incorporation or reduction of molecular oxygen"/>
    <property type="evidence" value="ECO:0007669"/>
    <property type="project" value="InterPro"/>
</dbReference>
<dbReference type="SUPFAM" id="SSF51679">
    <property type="entry name" value="Bacterial luciferase-like"/>
    <property type="match status" value="1"/>
</dbReference>
<dbReference type="InterPro" id="IPR011251">
    <property type="entry name" value="Luciferase-like_dom"/>
</dbReference>
<accession>X0TQF1</accession>
<sequence length="140" mass="15583">MKVDGSLLVDDPADAGPAARRLEDAGYAGGFSFEGRHDPFLPLAVAAQQTHRLELMPAIAVAFARSPMTLANLAYDLQLLSRGRFILGLGSQIRPHIERRFSMPWSHPAARMRELVLAVRAIFDSWQNGTRLDFDGRFYT</sequence>
<dbReference type="Pfam" id="PF00296">
    <property type="entry name" value="Bac_luciferase"/>
    <property type="match status" value="1"/>
</dbReference>
<organism evidence="2">
    <name type="scientific">marine sediment metagenome</name>
    <dbReference type="NCBI Taxonomy" id="412755"/>
    <lineage>
        <taxon>unclassified sequences</taxon>
        <taxon>metagenomes</taxon>
        <taxon>ecological metagenomes</taxon>
    </lineage>
</organism>
<dbReference type="PANTHER" id="PTHR43244">
    <property type="match status" value="1"/>
</dbReference>
<evidence type="ECO:0000313" key="2">
    <source>
        <dbReference type="EMBL" id="GAF95449.1"/>
    </source>
</evidence>
<gene>
    <name evidence="2" type="ORF">S01H1_32095</name>
</gene>
<evidence type="ECO:0000259" key="1">
    <source>
        <dbReference type="Pfam" id="PF00296"/>
    </source>
</evidence>
<feature type="non-terminal residue" evidence="2">
    <location>
        <position position="140"/>
    </location>
</feature>
<dbReference type="Gene3D" id="3.20.20.30">
    <property type="entry name" value="Luciferase-like domain"/>
    <property type="match status" value="1"/>
</dbReference>
<dbReference type="InterPro" id="IPR050564">
    <property type="entry name" value="F420-G6PD/mer"/>
</dbReference>
<dbReference type="AlphaFoldDB" id="X0TQF1"/>